<gene>
    <name evidence="2" type="ORF">GCM10018793_43270</name>
</gene>
<reference evidence="2" key="2">
    <citation type="submission" date="2020-09" db="EMBL/GenBank/DDBJ databases">
        <authorList>
            <person name="Sun Q."/>
            <person name="Ohkuma M."/>
        </authorList>
    </citation>
    <scope>NUCLEOTIDE SEQUENCE</scope>
    <source>
        <strain evidence="2">JCM 5069</strain>
    </source>
</reference>
<dbReference type="InterPro" id="IPR050471">
    <property type="entry name" value="AB_hydrolase"/>
</dbReference>
<dbReference type="GO" id="GO:0016787">
    <property type="term" value="F:hydrolase activity"/>
    <property type="evidence" value="ECO:0007669"/>
    <property type="project" value="UniProtKB-KW"/>
</dbReference>
<accession>A0A919GDH9</accession>
<dbReference type="PANTHER" id="PTHR43433:SF5">
    <property type="entry name" value="AB HYDROLASE-1 DOMAIN-CONTAINING PROTEIN"/>
    <property type="match status" value="1"/>
</dbReference>
<keyword evidence="3" id="KW-1185">Reference proteome</keyword>
<reference evidence="2" key="1">
    <citation type="journal article" date="2014" name="Int. J. Syst. Evol. Microbiol.">
        <title>Complete genome sequence of Corynebacterium casei LMG S-19264T (=DSM 44701T), isolated from a smear-ripened cheese.</title>
        <authorList>
            <consortium name="US DOE Joint Genome Institute (JGI-PGF)"/>
            <person name="Walter F."/>
            <person name="Albersmeier A."/>
            <person name="Kalinowski J."/>
            <person name="Ruckert C."/>
        </authorList>
    </citation>
    <scope>NUCLEOTIDE SEQUENCE</scope>
    <source>
        <strain evidence="2">JCM 5069</strain>
    </source>
</reference>
<dbReference type="PRINTS" id="PR00111">
    <property type="entry name" value="ABHYDROLASE"/>
</dbReference>
<proteinExistence type="predicted"/>
<dbReference type="AlphaFoldDB" id="A0A919GDH9"/>
<keyword evidence="2" id="KW-0378">Hydrolase</keyword>
<dbReference type="EMBL" id="BNCD01000013">
    <property type="protein sequence ID" value="GHH82792.1"/>
    <property type="molecule type" value="Genomic_DNA"/>
</dbReference>
<evidence type="ECO:0000313" key="3">
    <source>
        <dbReference type="Proteomes" id="UP000603708"/>
    </source>
</evidence>
<organism evidence="2 3">
    <name type="scientific">Streptomyces sulfonofaciens</name>
    <dbReference type="NCBI Taxonomy" id="68272"/>
    <lineage>
        <taxon>Bacteria</taxon>
        <taxon>Bacillati</taxon>
        <taxon>Actinomycetota</taxon>
        <taxon>Actinomycetes</taxon>
        <taxon>Kitasatosporales</taxon>
        <taxon>Streptomycetaceae</taxon>
        <taxon>Streptomyces</taxon>
    </lineage>
</organism>
<comment type="caution">
    <text evidence="2">The sequence shown here is derived from an EMBL/GenBank/DDBJ whole genome shotgun (WGS) entry which is preliminary data.</text>
</comment>
<dbReference type="InterPro" id="IPR029058">
    <property type="entry name" value="AB_hydrolase_fold"/>
</dbReference>
<name>A0A919GDH9_9ACTN</name>
<dbReference type="Gene3D" id="3.40.50.1820">
    <property type="entry name" value="alpha/beta hydrolase"/>
    <property type="match status" value="1"/>
</dbReference>
<dbReference type="Pfam" id="PF00561">
    <property type="entry name" value="Abhydrolase_1"/>
    <property type="match status" value="1"/>
</dbReference>
<evidence type="ECO:0000313" key="2">
    <source>
        <dbReference type="EMBL" id="GHH82792.1"/>
    </source>
</evidence>
<dbReference type="InterPro" id="IPR000073">
    <property type="entry name" value="AB_hydrolase_1"/>
</dbReference>
<sequence length="288" mass="31223">MSVSTVEIGQLSAPNLVAEAANGVRYTYRRFGTPRPGTKPLLFLMHYRGNLDFWDPALVDAVAVEREVILFDNAGVGGSTGTTPRSITEMARHVLAFTEALELDTIDLFGFSMGGFVAQEVALLRPHLIRRLVLAGTGPQGGEGMHGYADPAIHAAATRPEQDGNDVIELFFEKTPTSVAKGWEALQRIFSRTENHDEPISVACRTAQLDAIIEWGIPNATLLNRLAGIKQPTLVAGGDNDRMVPTKNTYLLGEHIPHARVSVYANAGHAFISQYPTEFAAEVNAFLG</sequence>
<feature type="domain" description="AB hydrolase-1" evidence="1">
    <location>
        <begin position="49"/>
        <end position="271"/>
    </location>
</feature>
<dbReference type="SUPFAM" id="SSF53474">
    <property type="entry name" value="alpha/beta-Hydrolases"/>
    <property type="match status" value="1"/>
</dbReference>
<dbReference type="PANTHER" id="PTHR43433">
    <property type="entry name" value="HYDROLASE, ALPHA/BETA FOLD FAMILY PROTEIN"/>
    <property type="match status" value="1"/>
</dbReference>
<dbReference type="Proteomes" id="UP000603708">
    <property type="component" value="Unassembled WGS sequence"/>
</dbReference>
<evidence type="ECO:0000259" key="1">
    <source>
        <dbReference type="Pfam" id="PF00561"/>
    </source>
</evidence>
<protein>
    <submittedName>
        <fullName evidence="2">Alpha/beta hydrolase</fullName>
    </submittedName>
</protein>
<dbReference type="RefSeq" id="WP_189934550.1">
    <property type="nucleotide sequence ID" value="NZ_BNCD01000013.1"/>
</dbReference>